<organism evidence="12 13">
    <name type="scientific">Chitinivibrio alkaliphilus ACht1</name>
    <dbReference type="NCBI Taxonomy" id="1313304"/>
    <lineage>
        <taxon>Bacteria</taxon>
        <taxon>Pseudomonadati</taxon>
        <taxon>Fibrobacterota</taxon>
        <taxon>Chitinivibrionia</taxon>
        <taxon>Chitinivibrionales</taxon>
        <taxon>Chitinivibrionaceae</taxon>
        <taxon>Chitinivibrio</taxon>
    </lineage>
</organism>
<reference evidence="12 13" key="1">
    <citation type="journal article" date="2013" name="Environ. Microbiol.">
        <title>Genome analysis of Chitinivibrio alkaliphilus gen. nov., sp. nov., a novel extremely haloalkaliphilic anaerobic chitinolytic bacterium from the candidate phylum Termite Group 3.</title>
        <authorList>
            <person name="Sorokin D.Y."/>
            <person name="Gumerov V.M."/>
            <person name="Rakitin A.L."/>
            <person name="Beletsky A.V."/>
            <person name="Damste J.S."/>
            <person name="Muyzer G."/>
            <person name="Mardanov A.V."/>
            <person name="Ravin N.V."/>
        </authorList>
    </citation>
    <scope>NUCLEOTIDE SEQUENCE [LARGE SCALE GENOMIC DNA]</scope>
    <source>
        <strain evidence="12 13">ACht1</strain>
    </source>
</reference>
<dbReference type="OrthoDB" id="9804366at2"/>
<dbReference type="GO" id="GO:0016829">
    <property type="term" value="F:lyase activity"/>
    <property type="evidence" value="ECO:0007669"/>
    <property type="project" value="UniProtKB-KW"/>
</dbReference>
<keyword evidence="12" id="KW-0456">Lyase</keyword>
<dbReference type="InterPro" id="IPR015422">
    <property type="entry name" value="PyrdxlP-dep_Trfase_small"/>
</dbReference>
<keyword evidence="8" id="KW-0408">Iron</keyword>
<dbReference type="EC" id="2.8.1.7" evidence="4"/>
<dbReference type="Gene3D" id="1.10.260.50">
    <property type="match status" value="1"/>
</dbReference>
<evidence type="ECO:0000256" key="9">
    <source>
        <dbReference type="ARBA" id="ARBA00023014"/>
    </source>
</evidence>
<dbReference type="FunFam" id="3.40.640.10:FF:000084">
    <property type="entry name" value="IscS-like cysteine desulfurase"/>
    <property type="match status" value="1"/>
</dbReference>
<dbReference type="Pfam" id="PF00266">
    <property type="entry name" value="Aminotran_5"/>
    <property type="match status" value="1"/>
</dbReference>
<comment type="function">
    <text evidence="2">Catalyzes the removal of elemental sulfur atoms from cysteine to produce alanine. Seems to participate in the biosynthesis of the nitrogenase metalloclusters by providing the inorganic sulfur required for the Fe-S core formation.</text>
</comment>
<protein>
    <recommendedName>
        <fullName evidence="4">cysteine desulfurase</fullName>
        <ecNumber evidence="4">2.8.1.7</ecNumber>
    </recommendedName>
</protein>
<keyword evidence="5 12" id="KW-0808">Transferase</keyword>
<dbReference type="InterPro" id="IPR015421">
    <property type="entry name" value="PyrdxlP-dep_Trfase_major"/>
</dbReference>
<evidence type="ECO:0000256" key="6">
    <source>
        <dbReference type="ARBA" id="ARBA00022723"/>
    </source>
</evidence>
<comment type="similarity">
    <text evidence="3">Belongs to the class-V pyridoxal-phosphate-dependent aminotransferase family. NifS/IscS subfamily.</text>
</comment>
<evidence type="ECO:0000256" key="5">
    <source>
        <dbReference type="ARBA" id="ARBA00022679"/>
    </source>
</evidence>
<dbReference type="AlphaFoldDB" id="U7D9P2"/>
<dbReference type="InterPro" id="IPR000192">
    <property type="entry name" value="Aminotrans_V_dom"/>
</dbReference>
<comment type="catalytic activity">
    <reaction evidence="10">
        <text>(sulfur carrier)-H + L-cysteine = (sulfur carrier)-SH + L-alanine</text>
        <dbReference type="Rhea" id="RHEA:43892"/>
        <dbReference type="Rhea" id="RHEA-COMP:14737"/>
        <dbReference type="Rhea" id="RHEA-COMP:14739"/>
        <dbReference type="ChEBI" id="CHEBI:29917"/>
        <dbReference type="ChEBI" id="CHEBI:35235"/>
        <dbReference type="ChEBI" id="CHEBI:57972"/>
        <dbReference type="ChEBI" id="CHEBI:64428"/>
        <dbReference type="EC" id="2.8.1.7"/>
    </reaction>
</comment>
<evidence type="ECO:0000256" key="1">
    <source>
        <dbReference type="ARBA" id="ARBA00001933"/>
    </source>
</evidence>
<evidence type="ECO:0000256" key="8">
    <source>
        <dbReference type="ARBA" id="ARBA00023004"/>
    </source>
</evidence>
<comment type="cofactor">
    <cofactor evidence="1">
        <name>pyridoxal 5'-phosphate</name>
        <dbReference type="ChEBI" id="CHEBI:597326"/>
    </cofactor>
</comment>
<keyword evidence="13" id="KW-1185">Reference proteome</keyword>
<keyword evidence="6" id="KW-0479">Metal-binding</keyword>
<dbReference type="EMBL" id="ASJR01000009">
    <property type="protein sequence ID" value="ERP31807.1"/>
    <property type="molecule type" value="Genomic_DNA"/>
</dbReference>
<dbReference type="GO" id="GO:0008483">
    <property type="term" value="F:transaminase activity"/>
    <property type="evidence" value="ECO:0007669"/>
    <property type="project" value="UniProtKB-KW"/>
</dbReference>
<evidence type="ECO:0000256" key="2">
    <source>
        <dbReference type="ARBA" id="ARBA00003120"/>
    </source>
</evidence>
<dbReference type="InterPro" id="IPR016454">
    <property type="entry name" value="Cysteine_dSase"/>
</dbReference>
<evidence type="ECO:0000256" key="10">
    <source>
        <dbReference type="ARBA" id="ARBA00050776"/>
    </source>
</evidence>
<evidence type="ECO:0000256" key="4">
    <source>
        <dbReference type="ARBA" id="ARBA00012239"/>
    </source>
</evidence>
<keyword evidence="7" id="KW-0663">Pyridoxal phosphate</keyword>
<feature type="domain" description="Aminotransferase class V" evidence="11">
    <location>
        <begin position="4"/>
        <end position="368"/>
    </location>
</feature>
<dbReference type="GO" id="GO:0046872">
    <property type="term" value="F:metal ion binding"/>
    <property type="evidence" value="ECO:0007669"/>
    <property type="project" value="UniProtKB-KW"/>
</dbReference>
<dbReference type="GO" id="GO:0031071">
    <property type="term" value="F:cysteine desulfurase activity"/>
    <property type="evidence" value="ECO:0007669"/>
    <property type="project" value="UniProtKB-EC"/>
</dbReference>
<dbReference type="PIRSF" id="PIRSF005572">
    <property type="entry name" value="NifS"/>
    <property type="match status" value="1"/>
</dbReference>
<evidence type="ECO:0000313" key="13">
    <source>
        <dbReference type="Proteomes" id="UP000017148"/>
    </source>
</evidence>
<proteinExistence type="inferred from homology"/>
<dbReference type="eggNOG" id="COG1104">
    <property type="taxonomic scope" value="Bacteria"/>
</dbReference>
<evidence type="ECO:0000256" key="3">
    <source>
        <dbReference type="ARBA" id="ARBA00006490"/>
    </source>
</evidence>
<sequence>MKPVYMDYNATTPLHPAVQERMKAAMDLYGNPSSMHTQGRQAREEIEAAREEVASFVGARPKNIIFVGSGSEANNTIFNLFPCRHRDCSRSMCGKTEIVTTKIEHPCILESAKKAELRGVVVRYLDVDRFGRINLEQLAELVTEKTALVSIMMVNNEIGTIQDLVSAGKIIHAKNALFHTDAVQALGKIPIDVSEIRADFMSFSAHKIYGPKGIGALYVADKADFCPFILGGHQEQGRRAGTENTLGIVGMGEAVRQRKQEMEEEGKRLWDLRRFFISELRNRVDDVSINGHETEVIPGTVNVSFRGVEGESVLLYLDMFGIAVSTGSACSTGSLDPSHVLLATAHDAEMAHGSIRFSFGRDTTQEDVIYVLDHVESTITKLREISTVYRK</sequence>
<dbReference type="Proteomes" id="UP000017148">
    <property type="component" value="Unassembled WGS sequence"/>
</dbReference>
<dbReference type="GO" id="GO:0051536">
    <property type="term" value="F:iron-sulfur cluster binding"/>
    <property type="evidence" value="ECO:0007669"/>
    <property type="project" value="UniProtKB-KW"/>
</dbReference>
<dbReference type="STRING" id="1313304.CALK_1253"/>
<dbReference type="NCBIfam" id="NF002806">
    <property type="entry name" value="PRK02948.1"/>
    <property type="match status" value="1"/>
</dbReference>
<comment type="caution">
    <text evidence="12">The sequence shown here is derived from an EMBL/GenBank/DDBJ whole genome shotgun (WGS) entry which is preliminary data.</text>
</comment>
<dbReference type="PATRIC" id="fig|1313304.3.peg.1197"/>
<name>U7D9P2_9BACT</name>
<dbReference type="InterPro" id="IPR015424">
    <property type="entry name" value="PyrdxlP-dep_Trfase"/>
</dbReference>
<dbReference type="RefSeq" id="WP_022636726.1">
    <property type="nucleotide sequence ID" value="NZ_ASJR01000009.1"/>
</dbReference>
<keyword evidence="9" id="KW-0411">Iron-sulfur</keyword>
<keyword evidence="12" id="KW-0032">Aminotransferase</keyword>
<dbReference type="PANTHER" id="PTHR11601:SF34">
    <property type="entry name" value="CYSTEINE DESULFURASE"/>
    <property type="match status" value="1"/>
</dbReference>
<dbReference type="Gene3D" id="3.90.1150.10">
    <property type="entry name" value="Aspartate Aminotransferase, domain 1"/>
    <property type="match status" value="1"/>
</dbReference>
<dbReference type="PANTHER" id="PTHR11601">
    <property type="entry name" value="CYSTEINE DESULFURYLASE FAMILY MEMBER"/>
    <property type="match status" value="1"/>
</dbReference>
<dbReference type="Gene3D" id="3.40.640.10">
    <property type="entry name" value="Type I PLP-dependent aspartate aminotransferase-like (Major domain)"/>
    <property type="match status" value="1"/>
</dbReference>
<evidence type="ECO:0000313" key="12">
    <source>
        <dbReference type="EMBL" id="ERP31807.1"/>
    </source>
</evidence>
<accession>U7D9P2</accession>
<dbReference type="SUPFAM" id="SSF53383">
    <property type="entry name" value="PLP-dependent transferases"/>
    <property type="match status" value="1"/>
</dbReference>
<gene>
    <name evidence="12" type="ORF">CALK_1253</name>
</gene>
<evidence type="ECO:0000256" key="7">
    <source>
        <dbReference type="ARBA" id="ARBA00022898"/>
    </source>
</evidence>
<evidence type="ECO:0000259" key="11">
    <source>
        <dbReference type="Pfam" id="PF00266"/>
    </source>
</evidence>